<dbReference type="Gene3D" id="2.60.120.10">
    <property type="entry name" value="Jelly Rolls"/>
    <property type="match status" value="1"/>
</dbReference>
<proteinExistence type="predicted"/>
<evidence type="ECO:0008006" key="10">
    <source>
        <dbReference type="Google" id="ProtNLM"/>
    </source>
</evidence>
<dbReference type="RefSeq" id="WP_261836661.1">
    <property type="nucleotide sequence ID" value="NZ_AP024882.1"/>
</dbReference>
<dbReference type="PROSITE" id="PS50042">
    <property type="entry name" value="CNMP_BINDING_3"/>
    <property type="match status" value="1"/>
</dbReference>
<dbReference type="EMBL" id="BBSC01000003">
    <property type="protein sequence ID" value="GAM75003.1"/>
    <property type="molecule type" value="Genomic_DNA"/>
</dbReference>
<dbReference type="GO" id="GO:0003677">
    <property type="term" value="F:DNA binding"/>
    <property type="evidence" value="ECO:0007669"/>
    <property type="project" value="UniProtKB-KW"/>
</dbReference>
<evidence type="ECO:0000256" key="2">
    <source>
        <dbReference type="ARBA" id="ARBA00023125"/>
    </source>
</evidence>
<dbReference type="InterPro" id="IPR036388">
    <property type="entry name" value="WH-like_DNA-bd_sf"/>
</dbReference>
<evidence type="ECO:0000256" key="3">
    <source>
        <dbReference type="ARBA" id="ARBA00023163"/>
    </source>
</evidence>
<dbReference type="InterPro" id="IPR012318">
    <property type="entry name" value="HTH_CRP"/>
</dbReference>
<feature type="domain" description="HTH crp-type" evidence="5">
    <location>
        <begin position="143"/>
        <end position="209"/>
    </location>
</feature>
<accession>A0A0B8QIM9</accession>
<dbReference type="Proteomes" id="UP000031671">
    <property type="component" value="Unassembled WGS sequence"/>
</dbReference>
<protein>
    <recommendedName>
        <fullName evidence="10">Crp/Fnr family transcriptional regulator</fullName>
    </recommendedName>
</protein>
<dbReference type="Proteomes" id="UP000031666">
    <property type="component" value="Unassembled WGS sequence"/>
</dbReference>
<dbReference type="Pfam" id="PF00027">
    <property type="entry name" value="cNMP_binding"/>
    <property type="match status" value="1"/>
</dbReference>
<dbReference type="InterPro" id="IPR036390">
    <property type="entry name" value="WH_DNA-bd_sf"/>
</dbReference>
<evidence type="ECO:0000313" key="7">
    <source>
        <dbReference type="EMBL" id="GAM75003.1"/>
    </source>
</evidence>
<accession>A0A0B8NPJ0</accession>
<reference evidence="8 9" key="3">
    <citation type="submission" date="2015-01" db="EMBL/GenBank/DDBJ databases">
        <authorList>
            <consortium name="NBRP consortium"/>
            <person name="Sawabe T."/>
            <person name="Meirelles P."/>
            <person name="Feng G."/>
            <person name="Sayaka M."/>
            <person name="Hattori M."/>
            <person name="Ohkuma M."/>
        </authorList>
    </citation>
    <scope>NUCLEOTIDE SEQUENCE [LARGE SCALE GENOMIC DNA]</scope>
    <source>
        <strain evidence="9">JCM 19231</strain>
        <strain evidence="8">JCM 19241</strain>
        <strain evidence="6">JCM19231</strain>
        <strain evidence="7">JCM19241</strain>
    </source>
</reference>
<evidence type="ECO:0000313" key="6">
    <source>
        <dbReference type="EMBL" id="GAM55891.1"/>
    </source>
</evidence>
<organism evidence="7 8">
    <name type="scientific">Vibrio ishigakensis</name>
    <dbReference type="NCBI Taxonomy" id="1481914"/>
    <lineage>
        <taxon>Bacteria</taxon>
        <taxon>Pseudomonadati</taxon>
        <taxon>Pseudomonadota</taxon>
        <taxon>Gammaproteobacteria</taxon>
        <taxon>Vibrionales</taxon>
        <taxon>Vibrionaceae</taxon>
        <taxon>Vibrio</taxon>
    </lineage>
</organism>
<keyword evidence="9" id="KW-1185">Reference proteome</keyword>
<reference evidence="6 9" key="1">
    <citation type="submission" date="2015-01" db="EMBL/GenBank/DDBJ databases">
        <title>Vibrio sp. C1 JCM 19231 whole genome shotgun sequence.</title>
        <authorList>
            <person name="Sawabe T."/>
            <person name="Meirelles P."/>
            <person name="Feng G."/>
            <person name="Sayaka M."/>
            <person name="Hattori M."/>
            <person name="Ohkuma M."/>
        </authorList>
    </citation>
    <scope>NUCLEOTIDE SEQUENCE [LARGE SCALE GENOMIC DNA]</scope>
    <source>
        <strain evidence="9">JCM 19231</strain>
        <strain evidence="6">JCM19231</strain>
    </source>
</reference>
<dbReference type="Gene3D" id="1.10.10.10">
    <property type="entry name" value="Winged helix-like DNA-binding domain superfamily/Winged helix DNA-binding domain"/>
    <property type="match status" value="1"/>
</dbReference>
<dbReference type="Pfam" id="PF13545">
    <property type="entry name" value="HTH_Crp_2"/>
    <property type="match status" value="1"/>
</dbReference>
<dbReference type="AlphaFoldDB" id="A0A0B8QIM9"/>
<dbReference type="InterPro" id="IPR000595">
    <property type="entry name" value="cNMP-bd_dom"/>
</dbReference>
<dbReference type="STRING" id="1481914.JCM19241_1346"/>
<feature type="domain" description="Cyclic nucleotide-binding" evidence="4">
    <location>
        <begin position="9"/>
        <end position="129"/>
    </location>
</feature>
<evidence type="ECO:0000313" key="8">
    <source>
        <dbReference type="Proteomes" id="UP000031666"/>
    </source>
</evidence>
<dbReference type="PROSITE" id="PS51063">
    <property type="entry name" value="HTH_CRP_2"/>
    <property type="match status" value="1"/>
</dbReference>
<evidence type="ECO:0000259" key="5">
    <source>
        <dbReference type="PROSITE" id="PS51063"/>
    </source>
</evidence>
<evidence type="ECO:0000259" key="4">
    <source>
        <dbReference type="PROSITE" id="PS50042"/>
    </source>
</evidence>
<dbReference type="InterPro" id="IPR018490">
    <property type="entry name" value="cNMP-bd_dom_sf"/>
</dbReference>
<dbReference type="SMART" id="SM00419">
    <property type="entry name" value="HTH_CRP"/>
    <property type="match status" value="1"/>
</dbReference>
<dbReference type="EMBL" id="BBRZ01000020">
    <property type="protein sequence ID" value="GAM55891.1"/>
    <property type="molecule type" value="Genomic_DNA"/>
</dbReference>
<gene>
    <name evidence="6" type="ORF">JCM19231_5038</name>
    <name evidence="7" type="ORF">JCM19241_1346</name>
</gene>
<evidence type="ECO:0000256" key="1">
    <source>
        <dbReference type="ARBA" id="ARBA00023015"/>
    </source>
</evidence>
<keyword evidence="2" id="KW-0238">DNA-binding</keyword>
<sequence length="223" mass="24552">MITINEFHQLFDISEELASELLMGAKVMDVEEGTVLVKQGSAPTHVIFVIDGVIGGVRETYDGSARMNALMTKGRIAAESGVIQDLRYYGSFSAFADSRVVLVDIEHAKHVLAQNREFLELLLRSQTSKLKYATMVHYASTERDKLAKVAAILEGISDFSDLDEIPLSKEQLAGLLGMSRNTVSQSLKTLEDRGAILQQKSNIVILNKNKLSLDGSNSKLFEC</sequence>
<keyword evidence="1" id="KW-0805">Transcription regulation</keyword>
<keyword evidence="3" id="KW-0804">Transcription</keyword>
<dbReference type="CDD" id="cd00038">
    <property type="entry name" value="CAP_ED"/>
    <property type="match status" value="1"/>
</dbReference>
<dbReference type="SUPFAM" id="SSF46785">
    <property type="entry name" value="Winged helix' DNA-binding domain"/>
    <property type="match status" value="1"/>
</dbReference>
<evidence type="ECO:0000313" key="9">
    <source>
        <dbReference type="Proteomes" id="UP000031671"/>
    </source>
</evidence>
<dbReference type="GO" id="GO:0006355">
    <property type="term" value="P:regulation of DNA-templated transcription"/>
    <property type="evidence" value="ECO:0007669"/>
    <property type="project" value="InterPro"/>
</dbReference>
<dbReference type="SUPFAM" id="SSF51206">
    <property type="entry name" value="cAMP-binding domain-like"/>
    <property type="match status" value="1"/>
</dbReference>
<name>A0A0B8QIM9_9VIBR</name>
<comment type="caution">
    <text evidence="7">The sequence shown here is derived from an EMBL/GenBank/DDBJ whole genome shotgun (WGS) entry which is preliminary data.</text>
</comment>
<dbReference type="InterPro" id="IPR014710">
    <property type="entry name" value="RmlC-like_jellyroll"/>
</dbReference>
<reference evidence="7 8" key="2">
    <citation type="submission" date="2015-01" db="EMBL/GenBank/DDBJ databases">
        <title>Vibrio sp. C94 JCM 19241 whole genome shotgun sequence.</title>
        <authorList>
            <person name="Sawabe T."/>
            <person name="Meirelles P."/>
            <person name="Feng G."/>
            <person name="Sayaka M."/>
            <person name="Hattori M."/>
            <person name="Ohkuma M."/>
        </authorList>
    </citation>
    <scope>NUCLEOTIDE SEQUENCE [LARGE SCALE GENOMIC DNA]</scope>
    <source>
        <strain evidence="8">JCM 19241</strain>
        <strain evidence="7">JCM19241</strain>
    </source>
</reference>